<dbReference type="Gene3D" id="3.60.40.10">
    <property type="entry name" value="PPM-type phosphatase domain"/>
    <property type="match status" value="1"/>
</dbReference>
<dbReference type="Proteomes" id="UP000609849">
    <property type="component" value="Unassembled WGS sequence"/>
</dbReference>
<keyword evidence="3" id="KW-1185">Reference proteome</keyword>
<dbReference type="EMBL" id="JACRWE010000006">
    <property type="protein sequence ID" value="MBC5997737.1"/>
    <property type="molecule type" value="Genomic_DNA"/>
</dbReference>
<dbReference type="Pfam" id="PF13672">
    <property type="entry name" value="PP2C_2"/>
    <property type="match status" value="1"/>
</dbReference>
<dbReference type="InterPro" id="IPR001932">
    <property type="entry name" value="PPM-type_phosphatase-like_dom"/>
</dbReference>
<evidence type="ECO:0000313" key="2">
    <source>
        <dbReference type="EMBL" id="MBC5997737.1"/>
    </source>
</evidence>
<feature type="domain" description="PPM-type phosphatase" evidence="1">
    <location>
        <begin position="11"/>
        <end position="224"/>
    </location>
</feature>
<comment type="caution">
    <text evidence="2">The sequence shown here is derived from an EMBL/GenBank/DDBJ whole genome shotgun (WGS) entry which is preliminary data.</text>
</comment>
<evidence type="ECO:0000313" key="3">
    <source>
        <dbReference type="Proteomes" id="UP000609849"/>
    </source>
</evidence>
<name>A0ABR7JS39_9FIRM</name>
<dbReference type="InterPro" id="IPR036457">
    <property type="entry name" value="PPM-type-like_dom_sf"/>
</dbReference>
<proteinExistence type="predicted"/>
<evidence type="ECO:0000259" key="1">
    <source>
        <dbReference type="Pfam" id="PF13672"/>
    </source>
</evidence>
<dbReference type="SUPFAM" id="SSF81606">
    <property type="entry name" value="PP2C-like"/>
    <property type="match status" value="1"/>
</dbReference>
<dbReference type="RefSeq" id="WP_153972320.1">
    <property type="nucleotide sequence ID" value="NZ_JACRWE010000006.1"/>
</dbReference>
<sequence length="258" mass="30050">MEFDVFYSSVVGYKNILKGKSSQDYCEYKKIKSGIICALADGHSTEFFEYSDVGAKLACKAGIFILEEYINKNGYELDKIRDDLGKGMLQKNIYDKWIDLVDKHYKNDIPIVFRTQYAKYSTTLVLVLVCEKFRIYLNIGDSTILVKKSNKYAKVLGNNNGYLVKSLGKEEAYKDMEYYVEEVNEDNKNDYIIIFSDGYSDGFESFKDMTNDLEETIRVYDKNVFTKLLLNKNYKKHLEKITKEKSYDDISIMFIKSI</sequence>
<organism evidence="2 3">
    <name type="scientific">Romboutsia faecis</name>
    <dbReference type="NCBI Taxonomy" id="2764597"/>
    <lineage>
        <taxon>Bacteria</taxon>
        <taxon>Bacillati</taxon>
        <taxon>Bacillota</taxon>
        <taxon>Clostridia</taxon>
        <taxon>Peptostreptococcales</taxon>
        <taxon>Peptostreptococcaceae</taxon>
        <taxon>Romboutsia</taxon>
    </lineage>
</organism>
<gene>
    <name evidence="2" type="ORF">H8923_13270</name>
</gene>
<reference evidence="2 3" key="1">
    <citation type="submission" date="2020-08" db="EMBL/GenBank/DDBJ databases">
        <authorList>
            <person name="Liu C."/>
            <person name="Sun Q."/>
        </authorList>
    </citation>
    <scope>NUCLEOTIDE SEQUENCE [LARGE SCALE GENOMIC DNA]</scope>
    <source>
        <strain evidence="2 3">NSJ-18</strain>
    </source>
</reference>
<protein>
    <submittedName>
        <fullName evidence="2">Protein phosphatase 2C domain-containing protein</fullName>
    </submittedName>
</protein>
<accession>A0ABR7JS39</accession>